<dbReference type="Pfam" id="PF04991">
    <property type="entry name" value="LicD"/>
    <property type="match status" value="1"/>
</dbReference>
<feature type="domain" description="LicD/FKTN/FKRP nucleotidyltransferase" evidence="1">
    <location>
        <begin position="20"/>
        <end position="213"/>
    </location>
</feature>
<dbReference type="InterPro" id="IPR052613">
    <property type="entry name" value="LicD_transferase"/>
</dbReference>
<dbReference type="InterPro" id="IPR007074">
    <property type="entry name" value="LicD/FKTN/FKRP_NTP_transf"/>
</dbReference>
<proteinExistence type="predicted"/>
<organism evidence="2">
    <name type="scientific">marine sediment metagenome</name>
    <dbReference type="NCBI Taxonomy" id="412755"/>
    <lineage>
        <taxon>unclassified sequences</taxon>
        <taxon>metagenomes</taxon>
        <taxon>ecological metagenomes</taxon>
    </lineage>
</organism>
<dbReference type="EMBL" id="BARW01006019">
    <property type="protein sequence ID" value="GAI85415.1"/>
    <property type="molecule type" value="Genomic_DNA"/>
</dbReference>
<accession>X1TCU8</accession>
<evidence type="ECO:0000313" key="2">
    <source>
        <dbReference type="EMBL" id="GAI85415.1"/>
    </source>
</evidence>
<dbReference type="PANTHER" id="PTHR13627">
    <property type="entry name" value="FUKUTIN RELATED PROTEIN"/>
    <property type="match status" value="1"/>
</dbReference>
<dbReference type="GO" id="GO:0009100">
    <property type="term" value="P:glycoprotein metabolic process"/>
    <property type="evidence" value="ECO:0007669"/>
    <property type="project" value="UniProtKB-ARBA"/>
</dbReference>
<comment type="caution">
    <text evidence="2">The sequence shown here is derived from an EMBL/GenBank/DDBJ whole genome shotgun (WGS) entry which is preliminary data.</text>
</comment>
<protein>
    <recommendedName>
        <fullName evidence="1">LicD/FKTN/FKRP nucleotidyltransferase domain-containing protein</fullName>
    </recommendedName>
</protein>
<gene>
    <name evidence="2" type="ORF">S12H4_12589</name>
</gene>
<reference evidence="2" key="1">
    <citation type="journal article" date="2014" name="Front. Microbiol.">
        <title>High frequency of phylogenetically diverse reductive dehalogenase-homologous genes in deep subseafloor sedimentary metagenomes.</title>
        <authorList>
            <person name="Kawai M."/>
            <person name="Futagami T."/>
            <person name="Toyoda A."/>
            <person name="Takaki Y."/>
            <person name="Nishi S."/>
            <person name="Hori S."/>
            <person name="Arai W."/>
            <person name="Tsubouchi T."/>
            <person name="Morono Y."/>
            <person name="Uchiyama I."/>
            <person name="Ito T."/>
            <person name="Fujiyama A."/>
            <person name="Inagaki F."/>
            <person name="Takami H."/>
        </authorList>
    </citation>
    <scope>NUCLEOTIDE SEQUENCE</scope>
    <source>
        <strain evidence="2">Expedition CK06-06</strain>
    </source>
</reference>
<dbReference type="AlphaFoldDB" id="X1TCU8"/>
<name>X1TCU8_9ZZZZ</name>
<evidence type="ECO:0000259" key="1">
    <source>
        <dbReference type="Pfam" id="PF04991"/>
    </source>
</evidence>
<sequence>MDEEEKAIETLRKIKKILDKHNIEYWLDEGALLGTVRDKKLIEWDKDIDLSVWYTTLPKIIPLFNEIRNAGCEVCFFEDKKHIKLIDKGYEIDINLYHLKNGKATRTWYEHNKLGRVLDYIMWTIYIRNAESRKSNAPLFLTKILVSISNVLSDRSNKKILGLIFKLYKKKGCRLVQMSVPSHFFTDLSTLDFYGMKIKVPKKTEEYLELRYGKNWRIPKRDYIYTKDDCSIVKDQK</sequence>
<dbReference type="PANTHER" id="PTHR13627:SF31">
    <property type="entry name" value="RIBITOL 5-PHOSPHATE TRANSFERASE FKRP"/>
    <property type="match status" value="1"/>
</dbReference>